<name>A0A932I3N1_UNCTE</name>
<sequence>MSSTRTRRSSASWERSSKRRSRRPELKGPAPIRGRRAVHRNWEADGNGREGLRDLLRQHVCAACGHHVAVPFYDGGHQPLATLAWPASAEEARRMERLPLRFVRCVECGHVYNPEFDYSKVPYSEKPNLMFNRGEGWREHLLQVRGLILKRLPLHPTVVEIGCGEGHLLRALAEAHPEGRYIGFDPNAKVDTGGGMIEARQELFDPAVHLADCRPDLIISRHVLEHLMDPMGFLQALSFSATWEGVETRLFIEVPCIDKVFAMGRTADFFYEHNSHFTTESLSRLLKRCSREVELVERGYDDEVVYGFVRIGVRAAQAAYAREALAFRGRAAESKDRVRAHLDALARSGKRVAVWGGTGKAAAFINRYGVDAGRFPLVVDSDPDKVGTFVPGTGQEIRFRDDLKLEPADVILIATQWRARDIVGEIGREGIACQAILLEHEGSLVDYFRDPHPYGEAEAAGAPGAKGYSAA</sequence>
<evidence type="ECO:0000259" key="2">
    <source>
        <dbReference type="Pfam" id="PF08484"/>
    </source>
</evidence>
<dbReference type="InterPro" id="IPR038576">
    <property type="entry name" value="Methyltransf_Zn-bd_dom_put_sf"/>
</dbReference>
<dbReference type="Pfam" id="PF13489">
    <property type="entry name" value="Methyltransf_23"/>
    <property type="match status" value="1"/>
</dbReference>
<dbReference type="Gene3D" id="3.40.50.150">
    <property type="entry name" value="Vaccinia Virus protein VP39"/>
    <property type="match status" value="1"/>
</dbReference>
<gene>
    <name evidence="3" type="ORF">HYZ11_13425</name>
</gene>
<dbReference type="GO" id="GO:0032259">
    <property type="term" value="P:methylation"/>
    <property type="evidence" value="ECO:0007669"/>
    <property type="project" value="UniProtKB-KW"/>
</dbReference>
<proteinExistence type="predicted"/>
<dbReference type="Pfam" id="PF08484">
    <property type="entry name" value="Methyltransf_14"/>
    <property type="match status" value="1"/>
</dbReference>
<dbReference type="EMBL" id="JACPUR010000033">
    <property type="protein sequence ID" value="MBI3128599.1"/>
    <property type="molecule type" value="Genomic_DNA"/>
</dbReference>
<feature type="domain" description="C-methyltransferase" evidence="2">
    <location>
        <begin position="325"/>
        <end position="422"/>
    </location>
</feature>
<evidence type="ECO:0000256" key="1">
    <source>
        <dbReference type="SAM" id="MobiDB-lite"/>
    </source>
</evidence>
<dbReference type="Proteomes" id="UP000782312">
    <property type="component" value="Unassembled WGS sequence"/>
</dbReference>
<dbReference type="Gene3D" id="3.40.50.720">
    <property type="entry name" value="NAD(P)-binding Rossmann-like Domain"/>
    <property type="match status" value="1"/>
</dbReference>
<keyword evidence="3" id="KW-0808">Transferase</keyword>
<comment type="caution">
    <text evidence="3">The sequence shown here is derived from an EMBL/GenBank/DDBJ whole genome shotgun (WGS) entry which is preliminary data.</text>
</comment>
<dbReference type="SUPFAM" id="SSF53335">
    <property type="entry name" value="S-adenosyl-L-methionine-dependent methyltransferases"/>
    <property type="match status" value="1"/>
</dbReference>
<dbReference type="GO" id="GO:0008168">
    <property type="term" value="F:methyltransferase activity"/>
    <property type="evidence" value="ECO:0007669"/>
    <property type="project" value="UniProtKB-KW"/>
</dbReference>
<feature type="region of interest" description="Disordered" evidence="1">
    <location>
        <begin position="1"/>
        <end position="38"/>
    </location>
</feature>
<dbReference type="CDD" id="cd02440">
    <property type="entry name" value="AdoMet_MTases"/>
    <property type="match status" value="1"/>
</dbReference>
<protein>
    <submittedName>
        <fullName evidence="3">Methyltransferase domain-containing protein</fullName>
    </submittedName>
</protein>
<reference evidence="3" key="1">
    <citation type="submission" date="2020-07" db="EMBL/GenBank/DDBJ databases">
        <title>Huge and variable diversity of episymbiotic CPR bacteria and DPANN archaea in groundwater ecosystems.</title>
        <authorList>
            <person name="He C.Y."/>
            <person name="Keren R."/>
            <person name="Whittaker M."/>
            <person name="Farag I.F."/>
            <person name="Doudna J."/>
            <person name="Cate J.H.D."/>
            <person name="Banfield J.F."/>
        </authorList>
    </citation>
    <scope>NUCLEOTIDE SEQUENCE</scope>
    <source>
        <strain evidence="3">NC_groundwater_763_Ag_S-0.2um_68_21</strain>
    </source>
</reference>
<evidence type="ECO:0000313" key="4">
    <source>
        <dbReference type="Proteomes" id="UP000782312"/>
    </source>
</evidence>
<dbReference type="Gene3D" id="6.20.50.110">
    <property type="entry name" value="Methyltransferase, zinc-binding domain"/>
    <property type="match status" value="1"/>
</dbReference>
<organism evidence="3 4">
    <name type="scientific">Tectimicrobiota bacterium</name>
    <dbReference type="NCBI Taxonomy" id="2528274"/>
    <lineage>
        <taxon>Bacteria</taxon>
        <taxon>Pseudomonadati</taxon>
        <taxon>Nitrospinota/Tectimicrobiota group</taxon>
        <taxon>Candidatus Tectimicrobiota</taxon>
    </lineage>
</organism>
<dbReference type="InterPro" id="IPR013691">
    <property type="entry name" value="MeTrfase_14"/>
</dbReference>
<dbReference type="AlphaFoldDB" id="A0A932I3N1"/>
<accession>A0A932I3N1</accession>
<evidence type="ECO:0000313" key="3">
    <source>
        <dbReference type="EMBL" id="MBI3128599.1"/>
    </source>
</evidence>
<dbReference type="InterPro" id="IPR029063">
    <property type="entry name" value="SAM-dependent_MTases_sf"/>
</dbReference>
<keyword evidence="3" id="KW-0489">Methyltransferase</keyword>